<dbReference type="VEuPathDB" id="FungiDB:SJAG_05173"/>
<feature type="domain" description="Helicase ATP-binding" evidence="7">
    <location>
        <begin position="1003"/>
        <end position="1183"/>
    </location>
</feature>
<dbReference type="STRING" id="402676.B6JUR5"/>
<dbReference type="GO" id="GO:0043138">
    <property type="term" value="F:3'-5' DNA helicase activity"/>
    <property type="evidence" value="ECO:0007669"/>
    <property type="project" value="UniProtKB-EC"/>
</dbReference>
<dbReference type="EC" id="5.6.2.4" evidence="5"/>
<comment type="similarity">
    <text evidence="1">Belongs to the helicase family. RecQ subfamily.</text>
</comment>
<feature type="compositionally biased region" description="Polar residues" evidence="6">
    <location>
        <begin position="1392"/>
        <end position="1411"/>
    </location>
</feature>
<dbReference type="OMA" id="NTRCICE"/>
<protein>
    <recommendedName>
        <fullName evidence="5">DNA 3'-5' helicase</fullName>
        <ecNumber evidence="5">5.6.2.4</ecNumber>
    </recommendedName>
</protein>
<dbReference type="eggNOG" id="KOG0351">
    <property type="taxonomic scope" value="Eukaryota"/>
</dbReference>
<dbReference type="GO" id="GO:0005694">
    <property type="term" value="C:chromosome"/>
    <property type="evidence" value="ECO:0000318"/>
    <property type="project" value="GO_Central"/>
</dbReference>
<reference evidence="9 10" key="1">
    <citation type="journal article" date="2011" name="Science">
        <title>Comparative functional genomics of the fission yeasts.</title>
        <authorList>
            <person name="Rhind N."/>
            <person name="Chen Z."/>
            <person name="Yassour M."/>
            <person name="Thompson D.A."/>
            <person name="Haas B.J."/>
            <person name="Habib N."/>
            <person name="Wapinski I."/>
            <person name="Roy S."/>
            <person name="Lin M.F."/>
            <person name="Heiman D.I."/>
            <person name="Young S.K."/>
            <person name="Furuya K."/>
            <person name="Guo Y."/>
            <person name="Pidoux A."/>
            <person name="Chen H.M."/>
            <person name="Robbertse B."/>
            <person name="Goldberg J.M."/>
            <person name="Aoki K."/>
            <person name="Bayne E.H."/>
            <person name="Berlin A.M."/>
            <person name="Desjardins C.A."/>
            <person name="Dobbs E."/>
            <person name="Dukaj L."/>
            <person name="Fan L."/>
            <person name="FitzGerald M.G."/>
            <person name="French C."/>
            <person name="Gujja S."/>
            <person name="Hansen K."/>
            <person name="Keifenheim D."/>
            <person name="Levin J.Z."/>
            <person name="Mosher R.A."/>
            <person name="Mueller C.A."/>
            <person name="Pfiffner J."/>
            <person name="Priest M."/>
            <person name="Russ C."/>
            <person name="Smialowska A."/>
            <person name="Swoboda P."/>
            <person name="Sykes S.M."/>
            <person name="Vaughn M."/>
            <person name="Vengrova S."/>
            <person name="Yoder R."/>
            <person name="Zeng Q."/>
            <person name="Allshire R."/>
            <person name="Baulcombe D."/>
            <person name="Birren B.W."/>
            <person name="Brown W."/>
            <person name="Ekwall K."/>
            <person name="Kellis M."/>
            <person name="Leatherwood J."/>
            <person name="Levin H."/>
            <person name="Margalit H."/>
            <person name="Martienssen R."/>
            <person name="Nieduszynski C.A."/>
            <person name="Spatafora J.W."/>
            <person name="Friedman N."/>
            <person name="Dalgaard J.Z."/>
            <person name="Baumann P."/>
            <person name="Niki H."/>
            <person name="Regev A."/>
            <person name="Nusbaum C."/>
        </authorList>
    </citation>
    <scope>NUCLEOTIDE SEQUENCE [LARGE SCALE GENOMIC DNA]</scope>
    <source>
        <strain evidence="10">yFS275 / FY16936</strain>
    </source>
</reference>
<feature type="compositionally biased region" description="Low complexity" evidence="6">
    <location>
        <begin position="1368"/>
        <end position="1381"/>
    </location>
</feature>
<keyword evidence="3" id="KW-0067">ATP-binding</keyword>
<dbReference type="Gene3D" id="3.40.50.300">
    <property type="entry name" value="P-loop containing nucleotide triphosphate hydrolases"/>
    <property type="match status" value="2"/>
</dbReference>
<evidence type="ECO:0000256" key="4">
    <source>
        <dbReference type="ARBA" id="ARBA00034617"/>
    </source>
</evidence>
<feature type="domain" description="Helicase C-terminal" evidence="8">
    <location>
        <begin position="1141"/>
        <end position="1318"/>
    </location>
</feature>
<dbReference type="InterPro" id="IPR011545">
    <property type="entry name" value="DEAD/DEAH_box_helicase_dom"/>
</dbReference>
<gene>
    <name evidence="9" type="ORF">SJAG_05173</name>
</gene>
<dbReference type="GeneID" id="7048335"/>
<dbReference type="PROSITE" id="PS51194">
    <property type="entry name" value="HELICASE_CTER"/>
    <property type="match status" value="1"/>
</dbReference>
<dbReference type="SUPFAM" id="SSF52540">
    <property type="entry name" value="P-loop containing nucleoside triphosphate hydrolases"/>
    <property type="match status" value="1"/>
</dbReference>
<dbReference type="InterPro" id="IPR001650">
    <property type="entry name" value="Helicase_C-like"/>
</dbReference>
<evidence type="ECO:0000259" key="7">
    <source>
        <dbReference type="PROSITE" id="PS51192"/>
    </source>
</evidence>
<evidence type="ECO:0000313" key="9">
    <source>
        <dbReference type="EMBL" id="EEB05019.2"/>
    </source>
</evidence>
<dbReference type="SMART" id="SM00490">
    <property type="entry name" value="HELICc"/>
    <property type="match status" value="1"/>
</dbReference>
<comment type="catalytic activity">
    <reaction evidence="4">
        <text>Couples ATP hydrolysis with the unwinding of duplex DNA by translocating in the 3'-5' direction.</text>
        <dbReference type="EC" id="5.6.2.4"/>
    </reaction>
</comment>
<evidence type="ECO:0000313" key="10">
    <source>
        <dbReference type="Proteomes" id="UP000001744"/>
    </source>
</evidence>
<dbReference type="Proteomes" id="UP000001744">
    <property type="component" value="Unassembled WGS sequence"/>
</dbReference>
<dbReference type="Pfam" id="PF00271">
    <property type="entry name" value="Helicase_C"/>
    <property type="match status" value="1"/>
</dbReference>
<dbReference type="PANTHER" id="PTHR13710">
    <property type="entry name" value="DNA HELICASE RECQ FAMILY MEMBER"/>
    <property type="match status" value="1"/>
</dbReference>
<evidence type="ECO:0000256" key="5">
    <source>
        <dbReference type="ARBA" id="ARBA00034808"/>
    </source>
</evidence>
<dbReference type="PANTHER" id="PTHR13710:SF145">
    <property type="entry name" value="ATP-DEPENDENT DNA HELICASE"/>
    <property type="match status" value="1"/>
</dbReference>
<sequence length="1571" mass="179316">MSNFESEFVTMNDAALSCNCGLSFQTEGELCKHVSRCAVSNIGKQNVNIANDADTVMLSPVVNDPSFQWVTTEVDTSKEEELSDINTVLCDKNLVISKEVGIICQSCQSVINCNSVVSHLKGHSETIDRELVESLTRFKFKTLGELREEFYTKVHLRDVVKGLPILLNGLKCKLCPEDDMYCTSLKRSMQKHISSVHKNALSYRDAVEACPVQSLAANAKRMRCFPVRYDTVLKSVNQEETVLFVDREGKKFLEDACSLEHCNNNDAFSDARTRNLFFERYRWDLVIADVDDPENLLKEPNATEEPKLFFVFEQIKLYFVKAEQTLSQLDISLRRYFAQTTQEESFEPGFRGLEQDDSIKLYSSQGAKCAMFHCRLVPEIYEEYCERIRDDVEDTEVFENVHELLKRVFLITFPGNVSLDNNNVNKFLACQSLHTIDGSFDAFYLINPRIARLLHCCRLVALMQFDKLKNDNPETVCRSEDYETPGKIIYENVFRFVGVNTRCICEYLVTIQGYVRRTAITQPHEFSLSVIPGTMGEVVRFRPLKLTDKIIGPHKNGFQSFSLQNLRKFYNLLWNDALKLFKRLVFDVDFEAIVPEGRLNECVDDFNRTSTGFSFLDNNNCLKRCRTVIFRKALRSFHLMFPPAELRGTHGSLGFLQSFNENCEFKEELRKLSWDYEGIRQYLTEAAQFVELLALLIHIGSGQPARGEEIRKWKLRNTQLAARDMFIDDGRILLIPSYSKSRNRSSMDRPVPRYLPLSLSLLMLRYYSLVRPFESLLLYIESGDVTKVNTSEYFLFVQNGKTFARNGMTEKFQSYVFKYFGVSMGLAIYRHIAVYFKETFIQGTAYDDENSAFDLQAGHTRKTATLVYGKTNEMPEYGSTNFLTQAFVVSTQWQNLLNIDQRKTREEFSTTQLRGTQLIEYSNSERPIQKTSSPSLNIPSTEDLCSQVIKTLSRQLSSSNFEQARPAPPAPSSVIKQCLHGLRDLYQSRTAHFKNSEQAKACGLALLRTCNLLVVLPTGSGKSLVFLLPAYLEARNNSGLVTVLVEPLLSLRQDMLRRAKAAGLSCCQSLEEVRVYLEAGKLPNIIVFTTDQVVSTSALQLLASLNERHQLARVVIDEAHTIVADSPWRSVMYRMKNLLQMERQLCSELCIVPYTIRCSTMRPNIEYRVQRLVKRDFISVLFSYCEQAQKITEQGWRGLVFFQSKKVLHSCYEAVQKDTSFKYKVDIMFCTKAFGMGVDYAHVRFSIHYGSPGTIFDYAQESGRCGRDGKHATSLLLHYPFSGFECSDDVNNETYLPTQHVVDIQMFNRTPSAMSTLIIEDDNSFFSAYDASSPLKSKSRVPHQDIDIFSPTIEGNPKISEGNTDAATTQTQISCEISSSSQERKRKIGSDDSASMNVPSSDFSSPTKRVQRNINNNTEVLNRVRSFMENYANQCTICLLNGYTNCPAHAYWKCPFIQGRCLSCNSKDHNARSCPNRFRFQGVCQRCGLTNAFHDPTNFGSKCNNWATGRLIEFCRMGWQIPDAQTLIVNEILHGNPDYLKLCEYIGTWETFPGALRVAYLLIDKYLHLAI</sequence>
<dbReference type="GO" id="GO:0005634">
    <property type="term" value="C:nucleus"/>
    <property type="evidence" value="ECO:0000318"/>
    <property type="project" value="GO_Central"/>
</dbReference>
<dbReference type="EMBL" id="KE651166">
    <property type="protein sequence ID" value="EEB05019.2"/>
    <property type="molecule type" value="Genomic_DNA"/>
</dbReference>
<dbReference type="Pfam" id="PF12013">
    <property type="entry name" value="OrsD"/>
    <property type="match status" value="1"/>
</dbReference>
<evidence type="ECO:0000256" key="3">
    <source>
        <dbReference type="ARBA" id="ARBA00022840"/>
    </source>
</evidence>
<keyword evidence="2" id="KW-0547">Nucleotide-binding</keyword>
<dbReference type="HOGENOM" id="CLU_235408_0_0_1"/>
<organism evidence="9 10">
    <name type="scientific">Schizosaccharomyces japonicus (strain yFS275 / FY16936)</name>
    <name type="common">Fission yeast</name>
    <dbReference type="NCBI Taxonomy" id="402676"/>
    <lineage>
        <taxon>Eukaryota</taxon>
        <taxon>Fungi</taxon>
        <taxon>Dikarya</taxon>
        <taxon>Ascomycota</taxon>
        <taxon>Taphrinomycotina</taxon>
        <taxon>Schizosaccharomycetes</taxon>
        <taxon>Schizosaccharomycetales</taxon>
        <taxon>Schizosaccharomycetaceae</taxon>
        <taxon>Schizosaccharomyces</taxon>
    </lineage>
</organism>
<dbReference type="InterPro" id="IPR027417">
    <property type="entry name" value="P-loop_NTPase"/>
</dbReference>
<evidence type="ECO:0000256" key="6">
    <source>
        <dbReference type="SAM" id="MobiDB-lite"/>
    </source>
</evidence>
<dbReference type="JaponicusDB" id="SJAG_05173"/>
<evidence type="ECO:0000256" key="2">
    <source>
        <dbReference type="ARBA" id="ARBA00022741"/>
    </source>
</evidence>
<feature type="region of interest" description="Disordered" evidence="6">
    <location>
        <begin position="1351"/>
        <end position="1411"/>
    </location>
</feature>
<dbReference type="PROSITE" id="PS51192">
    <property type="entry name" value="HELICASE_ATP_BIND_1"/>
    <property type="match status" value="1"/>
</dbReference>
<dbReference type="RefSeq" id="XP_002171312.2">
    <property type="nucleotide sequence ID" value="XM_002171276.2"/>
</dbReference>
<accession>B6JUR5</accession>
<dbReference type="InterPro" id="IPR014001">
    <property type="entry name" value="Helicase_ATP-bd"/>
</dbReference>
<keyword evidence="10" id="KW-1185">Reference proteome</keyword>
<evidence type="ECO:0000259" key="8">
    <source>
        <dbReference type="PROSITE" id="PS51194"/>
    </source>
</evidence>
<name>B6JUR5_SCHJY</name>
<dbReference type="OrthoDB" id="3943268at2759"/>
<dbReference type="InterPro" id="IPR022698">
    <property type="entry name" value="OrsD"/>
</dbReference>
<dbReference type="GO" id="GO:0003676">
    <property type="term" value="F:nucleic acid binding"/>
    <property type="evidence" value="ECO:0007669"/>
    <property type="project" value="InterPro"/>
</dbReference>
<dbReference type="SMART" id="SM00487">
    <property type="entry name" value="DEXDc"/>
    <property type="match status" value="1"/>
</dbReference>
<proteinExistence type="inferred from homology"/>
<evidence type="ECO:0000256" key="1">
    <source>
        <dbReference type="ARBA" id="ARBA00005446"/>
    </source>
</evidence>
<dbReference type="GO" id="GO:0005524">
    <property type="term" value="F:ATP binding"/>
    <property type="evidence" value="ECO:0007669"/>
    <property type="project" value="UniProtKB-KW"/>
</dbReference>
<dbReference type="Pfam" id="PF00270">
    <property type="entry name" value="DEAD"/>
    <property type="match status" value="1"/>
</dbReference>